<feature type="compositionally biased region" description="Low complexity" evidence="1">
    <location>
        <begin position="72"/>
        <end position="88"/>
    </location>
</feature>
<dbReference type="AlphaFoldDB" id="A0A4U0N7S1"/>
<evidence type="ECO:0000256" key="1">
    <source>
        <dbReference type="SAM" id="MobiDB-lite"/>
    </source>
</evidence>
<accession>A0A4U0N7S1</accession>
<reference evidence="2 3" key="1">
    <citation type="submission" date="2019-04" db="EMBL/GenBank/DDBJ databases">
        <title>Streptomyces piniterrae sp. nov., a heliquinomycin-producing actinomycete isolated from rhizosphere soil of Pinus yunnanensis.</title>
        <authorList>
            <person name="Zhuang X."/>
            <person name="Zhao J."/>
        </authorList>
    </citation>
    <scope>NUCLEOTIDE SEQUENCE [LARGE SCALE GENOMIC DNA]</scope>
    <source>
        <strain evidence="3">jys28</strain>
    </source>
</reference>
<dbReference type="Proteomes" id="UP000308697">
    <property type="component" value="Unassembled WGS sequence"/>
</dbReference>
<evidence type="ECO:0000313" key="3">
    <source>
        <dbReference type="Proteomes" id="UP000308697"/>
    </source>
</evidence>
<proteinExistence type="predicted"/>
<dbReference type="EMBL" id="SUMB01000009">
    <property type="protein sequence ID" value="TJZ49442.1"/>
    <property type="molecule type" value="Genomic_DNA"/>
</dbReference>
<protein>
    <submittedName>
        <fullName evidence="2">Transposase</fullName>
    </submittedName>
</protein>
<comment type="caution">
    <text evidence="2">The sequence shown here is derived from an EMBL/GenBank/DDBJ whole genome shotgun (WGS) entry which is preliminary data.</text>
</comment>
<feature type="region of interest" description="Disordered" evidence="1">
    <location>
        <begin position="54"/>
        <end position="121"/>
    </location>
</feature>
<name>A0A4U0N7S1_9ACTN</name>
<keyword evidence="3" id="KW-1185">Reference proteome</keyword>
<gene>
    <name evidence="2" type="ORF">FCH28_24300</name>
</gene>
<feature type="compositionally biased region" description="Low complexity" evidence="1">
    <location>
        <begin position="98"/>
        <end position="113"/>
    </location>
</feature>
<organism evidence="2 3">
    <name type="scientific">Streptomyces piniterrae</name>
    <dbReference type="NCBI Taxonomy" id="2571125"/>
    <lineage>
        <taxon>Bacteria</taxon>
        <taxon>Bacillati</taxon>
        <taxon>Actinomycetota</taxon>
        <taxon>Actinomycetes</taxon>
        <taxon>Kitasatosporales</taxon>
        <taxon>Streptomycetaceae</taxon>
        <taxon>Streptomyces</taxon>
    </lineage>
</organism>
<evidence type="ECO:0000313" key="2">
    <source>
        <dbReference type="EMBL" id="TJZ49442.1"/>
    </source>
</evidence>
<sequence>MRGCKGRRPKVPRGTLDAMLHKACTGCPWRDLSSPPGNLAGVWQCLGEDGLLGAAHGRTDRHAGGVAPGWRSDAAAPGSSRAGGPPAHAEQRSAKPQAACRAGRRLGAGPGNRQDALRALP</sequence>
<dbReference type="OrthoDB" id="4382085at2"/>